<organism evidence="1 2">
    <name type="scientific">Vreelandella azerica</name>
    <dbReference type="NCBI Taxonomy" id="2732867"/>
    <lineage>
        <taxon>Bacteria</taxon>
        <taxon>Pseudomonadati</taxon>
        <taxon>Pseudomonadota</taxon>
        <taxon>Gammaproteobacteria</taxon>
        <taxon>Oceanospirillales</taxon>
        <taxon>Halomonadaceae</taxon>
        <taxon>Vreelandella</taxon>
    </lineage>
</organism>
<accession>A0A7Y3XAE6</accession>
<evidence type="ECO:0000313" key="2">
    <source>
        <dbReference type="Proteomes" id="UP000588806"/>
    </source>
</evidence>
<dbReference type="RefSeq" id="WP_171701724.1">
    <property type="nucleotide sequence ID" value="NZ_JABFHI010000002.1"/>
</dbReference>
<proteinExistence type="predicted"/>
<dbReference type="AlphaFoldDB" id="A0A7Y3XAE6"/>
<reference evidence="1 2" key="1">
    <citation type="submission" date="2020-05" db="EMBL/GenBank/DDBJ databases">
        <authorList>
            <person name="Ruan W."/>
            <person name="Jeon C.O."/>
            <person name="Chun B.H."/>
        </authorList>
    </citation>
    <scope>NUCLEOTIDE SEQUENCE [LARGE SCALE GENOMIC DNA]</scope>
    <source>
        <strain evidence="1 2">TBZ9</strain>
    </source>
</reference>
<gene>
    <name evidence="1" type="ORF">HLB35_04840</name>
</gene>
<dbReference type="InterPro" id="IPR036388">
    <property type="entry name" value="WH-like_DNA-bd_sf"/>
</dbReference>
<sequence length="119" mass="13454">MSRMDRTYKIHEILKASRHPVAMRIFMAELETSRNTITRDFEFLRDALGAPLIYSREYNGHLYDPNAPSFELPGFWMKPAELHALLACEQLLENVQPGLIAFHLSPLKKGAAVAGGVRS</sequence>
<name>A0A7Y3XAE6_9GAMM</name>
<protein>
    <recommendedName>
        <fullName evidence="3">Helix-turn-helix type 11 domain-containing protein</fullName>
    </recommendedName>
</protein>
<evidence type="ECO:0008006" key="3">
    <source>
        <dbReference type="Google" id="ProtNLM"/>
    </source>
</evidence>
<evidence type="ECO:0000313" key="1">
    <source>
        <dbReference type="EMBL" id="NOG31259.1"/>
    </source>
</evidence>
<dbReference type="EMBL" id="JABFHI010000002">
    <property type="protein sequence ID" value="NOG31259.1"/>
    <property type="molecule type" value="Genomic_DNA"/>
</dbReference>
<comment type="caution">
    <text evidence="1">The sequence shown here is derived from an EMBL/GenBank/DDBJ whole genome shotgun (WGS) entry which is preliminary data.</text>
</comment>
<reference evidence="1 2" key="2">
    <citation type="submission" date="2020-06" db="EMBL/GenBank/DDBJ databases">
        <title>Halomonas songnenensis sp. nov., a moderately halophilic bacterium isolated from saline and alkaline soils.</title>
        <authorList>
            <person name="Jiang J."/>
            <person name="Pan Y."/>
        </authorList>
    </citation>
    <scope>NUCLEOTIDE SEQUENCE [LARGE SCALE GENOMIC DNA]</scope>
    <source>
        <strain evidence="1 2">TBZ9</strain>
    </source>
</reference>
<dbReference type="Proteomes" id="UP000588806">
    <property type="component" value="Unassembled WGS sequence"/>
</dbReference>
<keyword evidence="2" id="KW-1185">Reference proteome</keyword>
<dbReference type="Gene3D" id="1.10.10.10">
    <property type="entry name" value="Winged helix-like DNA-binding domain superfamily/Winged helix DNA-binding domain"/>
    <property type="match status" value="1"/>
</dbReference>